<name>A0A5P1E8F7_ASPOF</name>
<evidence type="ECO:0000259" key="1">
    <source>
        <dbReference type="Pfam" id="PF12680"/>
    </source>
</evidence>
<dbReference type="Gene3D" id="3.10.450.50">
    <property type="match status" value="1"/>
</dbReference>
<sequence>MSASTSPQIPILAKTLTRVSRLPPNCSIQSPKTPNFRNIHRIPTAVGFNRRPQAPLAAASSSQLSELEVSTAADVVKEFYDGINRRDLAAVERLIGDECVYEDLVFSQPFVGRKATLEFFKKFSESISKNLQFVIDDISSDDSLAVGVTWHLEWKGRPFPFSKGCSFYRLEILDGRKQIIYGRDCVEPATKPGETALRVGSGSGLASSGPGFGCCGDDWGSDSPEMWRELAEAMLVDPPQDLCYDANEVELQGQEYCLWDPLL</sequence>
<dbReference type="Gramene" id="ONK57757">
    <property type="protein sequence ID" value="ONK57757"/>
    <property type="gene ID" value="A4U43_C09F3780"/>
</dbReference>
<reference evidence="3" key="1">
    <citation type="journal article" date="2017" name="Nat. Commun.">
        <title>The asparagus genome sheds light on the origin and evolution of a young Y chromosome.</title>
        <authorList>
            <person name="Harkess A."/>
            <person name="Zhou J."/>
            <person name="Xu C."/>
            <person name="Bowers J.E."/>
            <person name="Van der Hulst R."/>
            <person name="Ayyampalayam S."/>
            <person name="Mercati F."/>
            <person name="Riccardi P."/>
            <person name="McKain M.R."/>
            <person name="Kakrana A."/>
            <person name="Tang H."/>
            <person name="Ray J."/>
            <person name="Groenendijk J."/>
            <person name="Arikit S."/>
            <person name="Mathioni S.M."/>
            <person name="Nakano M."/>
            <person name="Shan H."/>
            <person name="Telgmann-Rauber A."/>
            <person name="Kanno A."/>
            <person name="Yue Z."/>
            <person name="Chen H."/>
            <person name="Li W."/>
            <person name="Chen Y."/>
            <person name="Xu X."/>
            <person name="Zhang Y."/>
            <person name="Luo S."/>
            <person name="Chen H."/>
            <person name="Gao J."/>
            <person name="Mao Z."/>
            <person name="Pires J.C."/>
            <person name="Luo M."/>
            <person name="Kudrna D."/>
            <person name="Wing R.A."/>
            <person name="Meyers B.C."/>
            <person name="Yi K."/>
            <person name="Kong H."/>
            <person name="Lavrijsen P."/>
            <person name="Sunseri F."/>
            <person name="Falavigna A."/>
            <person name="Ye Y."/>
            <person name="Leebens-Mack J.H."/>
            <person name="Chen G."/>
        </authorList>
    </citation>
    <scope>NUCLEOTIDE SEQUENCE [LARGE SCALE GENOMIC DNA]</scope>
    <source>
        <strain evidence="3">cv. DH0086</strain>
    </source>
</reference>
<feature type="domain" description="SnoaL-like" evidence="1">
    <location>
        <begin position="76"/>
        <end position="176"/>
    </location>
</feature>
<dbReference type="PANTHER" id="PTHR33698:SF3">
    <property type="entry name" value="OS09G0266000 PROTEIN"/>
    <property type="match status" value="1"/>
</dbReference>
<evidence type="ECO:0000313" key="3">
    <source>
        <dbReference type="Proteomes" id="UP000243459"/>
    </source>
</evidence>
<keyword evidence="3" id="KW-1185">Reference proteome</keyword>
<proteinExistence type="predicted"/>
<dbReference type="InterPro" id="IPR037401">
    <property type="entry name" value="SnoaL-like"/>
</dbReference>
<protein>
    <recommendedName>
        <fullName evidence="1">SnoaL-like domain-containing protein</fullName>
    </recommendedName>
</protein>
<dbReference type="InterPro" id="IPR032710">
    <property type="entry name" value="NTF2-like_dom_sf"/>
</dbReference>
<dbReference type="SUPFAM" id="SSF54427">
    <property type="entry name" value="NTF2-like"/>
    <property type="match status" value="1"/>
</dbReference>
<organism evidence="2 3">
    <name type="scientific">Asparagus officinalis</name>
    <name type="common">Garden asparagus</name>
    <dbReference type="NCBI Taxonomy" id="4686"/>
    <lineage>
        <taxon>Eukaryota</taxon>
        <taxon>Viridiplantae</taxon>
        <taxon>Streptophyta</taxon>
        <taxon>Embryophyta</taxon>
        <taxon>Tracheophyta</taxon>
        <taxon>Spermatophyta</taxon>
        <taxon>Magnoliopsida</taxon>
        <taxon>Liliopsida</taxon>
        <taxon>Asparagales</taxon>
        <taxon>Asparagaceae</taxon>
        <taxon>Asparagoideae</taxon>
        <taxon>Asparagus</taxon>
    </lineage>
</organism>
<gene>
    <name evidence="2" type="ORF">A4U43_C09F3780</name>
</gene>
<dbReference type="Pfam" id="PF12680">
    <property type="entry name" value="SnoaL_2"/>
    <property type="match status" value="1"/>
</dbReference>
<dbReference type="PANTHER" id="PTHR33698">
    <property type="entry name" value="NUCLEAR TRANSPORT FACTOR 2 (NTF2)-LIKE PROTEIN"/>
    <property type="match status" value="1"/>
</dbReference>
<accession>A0A5P1E8F7</accession>
<dbReference type="AlphaFoldDB" id="A0A5P1E8F7"/>
<dbReference type="EMBL" id="CM007389">
    <property type="protein sequence ID" value="ONK57757.1"/>
    <property type="molecule type" value="Genomic_DNA"/>
</dbReference>
<evidence type="ECO:0000313" key="2">
    <source>
        <dbReference type="EMBL" id="ONK57757.1"/>
    </source>
</evidence>
<dbReference type="Proteomes" id="UP000243459">
    <property type="component" value="Chromosome 9"/>
</dbReference>